<reference evidence="3" key="1">
    <citation type="submission" date="2012-11" db="EMBL/GenBank/DDBJ databases">
        <authorList>
            <person name="Lucero-Rivera Y.E."/>
            <person name="Tovar-Ramirez D."/>
        </authorList>
    </citation>
    <scope>NUCLEOTIDE SEQUENCE [LARGE SCALE GENOMIC DNA]</scope>
    <source>
        <strain evidence="3">Araruama</strain>
    </source>
</reference>
<dbReference type="AlphaFoldDB" id="A0A1V1P848"/>
<proteinExistence type="predicted"/>
<comment type="caution">
    <text evidence="2">The sequence shown here is derived from an EMBL/GenBank/DDBJ whole genome shotgun (WGS) entry which is preliminary data.</text>
</comment>
<evidence type="ECO:0000313" key="3">
    <source>
        <dbReference type="Proteomes" id="UP000189670"/>
    </source>
</evidence>
<evidence type="ECO:0000313" key="2">
    <source>
        <dbReference type="EMBL" id="ETR71057.1"/>
    </source>
</evidence>
<name>A0A1V1P848_9BACT</name>
<organism evidence="2 3">
    <name type="scientific">Candidatus Magnetoglobus multicellularis str. Araruama</name>
    <dbReference type="NCBI Taxonomy" id="890399"/>
    <lineage>
        <taxon>Bacteria</taxon>
        <taxon>Pseudomonadati</taxon>
        <taxon>Thermodesulfobacteriota</taxon>
        <taxon>Desulfobacteria</taxon>
        <taxon>Desulfobacterales</taxon>
        <taxon>Desulfobacteraceae</taxon>
        <taxon>Candidatus Magnetoglobus</taxon>
    </lineage>
</organism>
<sequence>MFLVKIKNFFRDIPQLAPLAKECRYNQRYAIANTSTTINNCDIDEMGEVINVSMTGMAFHHPAFISQEKFVLDIIAEKNVTVTNVNCRLVWRKPAFSGTKYGVHFEELTHEQETQLDRFIQDHCNKQTQRFVSGLPR</sequence>
<dbReference type="InterPro" id="IPR009875">
    <property type="entry name" value="PilZ_domain"/>
</dbReference>
<accession>A0A1V1P848</accession>
<evidence type="ECO:0000259" key="1">
    <source>
        <dbReference type="Pfam" id="PF07238"/>
    </source>
</evidence>
<dbReference type="Gene3D" id="2.40.10.220">
    <property type="entry name" value="predicted glycosyltransferase like domains"/>
    <property type="match status" value="1"/>
</dbReference>
<dbReference type="SUPFAM" id="SSF141371">
    <property type="entry name" value="PilZ domain-like"/>
    <property type="match status" value="1"/>
</dbReference>
<gene>
    <name evidence="2" type="ORF">OMM_08364</name>
</gene>
<dbReference type="Pfam" id="PF07238">
    <property type="entry name" value="PilZ"/>
    <property type="match status" value="1"/>
</dbReference>
<feature type="domain" description="PilZ" evidence="1">
    <location>
        <begin position="27"/>
        <end position="121"/>
    </location>
</feature>
<protein>
    <recommendedName>
        <fullName evidence="1">PilZ domain-containing protein</fullName>
    </recommendedName>
</protein>
<dbReference type="GO" id="GO:0035438">
    <property type="term" value="F:cyclic-di-GMP binding"/>
    <property type="evidence" value="ECO:0007669"/>
    <property type="project" value="InterPro"/>
</dbReference>
<dbReference type="Proteomes" id="UP000189670">
    <property type="component" value="Unassembled WGS sequence"/>
</dbReference>
<dbReference type="EMBL" id="ATBP01000327">
    <property type="protein sequence ID" value="ETR71057.1"/>
    <property type="molecule type" value="Genomic_DNA"/>
</dbReference>